<dbReference type="Gene3D" id="1.20.59.10">
    <property type="entry name" value="Chorismate mutase"/>
    <property type="match status" value="1"/>
</dbReference>
<comment type="pathway">
    <text evidence="1">Amino-acid biosynthesis; L-phenylalanine biosynthesis; phenylpyruvate from prephenate: step 1/1.</text>
</comment>
<dbReference type="UniPathway" id="UPA00121">
    <property type="reaction ID" value="UER00345"/>
</dbReference>
<dbReference type="PANTHER" id="PTHR21022">
    <property type="entry name" value="PREPHENATE DEHYDRATASE P PROTEIN"/>
    <property type="match status" value="1"/>
</dbReference>
<reference evidence="13" key="1">
    <citation type="submission" date="2016-10" db="EMBL/GenBank/DDBJ databases">
        <authorList>
            <person name="Varghese N."/>
            <person name="Submissions S."/>
        </authorList>
    </citation>
    <scope>NUCLEOTIDE SEQUENCE [LARGE SCALE GENOMIC DNA]</scope>
    <source>
        <strain evidence="13">DSM 17038</strain>
    </source>
</reference>
<dbReference type="PANTHER" id="PTHR21022:SF19">
    <property type="entry name" value="PREPHENATE DEHYDRATASE-RELATED"/>
    <property type="match status" value="1"/>
</dbReference>
<dbReference type="FunFam" id="3.40.190.10:FF:000034">
    <property type="entry name" value="Chorismate mutase/prephenate dehydratase"/>
    <property type="match status" value="1"/>
</dbReference>
<accession>A0A1I2QD24</accession>
<evidence type="ECO:0000313" key="13">
    <source>
        <dbReference type="Proteomes" id="UP000199337"/>
    </source>
</evidence>
<name>A0A1I2QD24_9FIRM</name>
<dbReference type="NCBIfam" id="NF008865">
    <property type="entry name" value="PRK11898.1"/>
    <property type="match status" value="1"/>
</dbReference>
<dbReference type="EC" id="4.2.1.51" evidence="2"/>
<dbReference type="Gene3D" id="3.40.190.10">
    <property type="entry name" value="Periplasmic binding protein-like II"/>
    <property type="match status" value="2"/>
</dbReference>
<proteinExistence type="predicted"/>
<dbReference type="OrthoDB" id="9802281at2"/>
<sequence length="378" mass="41429">MTKLGYLGPEGTYSHTMALRYAAEHECQPVCCYSLSSVFQQVDDGFLDMGIVPVENSTEGSVGETLDLLLSCEGIYVNAELLLPVRHHLLARPGTVLAGIEKVYSHPQALAQCRKFIAEHLPGAQLVETASTAAAALAVASAPLNAAAIGSDNAAATYALELLSSDIQSNNDNVTRFLVISRDNPVPAVPAKTSLALAVLDHPGALSRILREFSLRAINLTRIESRPAGSKLGDYIFFIDLVGRVDDPVVAEAVEALSNNTLWIKFLGCYPACEGMKSYQQYQGSGYSNIQQLRGKIDLVDDEILYLLTMRQRLVDRVADLKKDTCEVIDQTREAEIMNRVKEQARENNLNTDMVVKIFRLMLLESVRRQKTLISASL</sequence>
<dbReference type="Gene3D" id="3.30.70.260">
    <property type="match status" value="1"/>
</dbReference>
<dbReference type="STRING" id="341036.SAMN05660649_01161"/>
<dbReference type="InterPro" id="IPR045865">
    <property type="entry name" value="ACT-like_dom_sf"/>
</dbReference>
<keyword evidence="5" id="KW-0057">Aromatic amino acid biosynthesis</keyword>
<dbReference type="SMART" id="SM00830">
    <property type="entry name" value="CM_2"/>
    <property type="match status" value="1"/>
</dbReference>
<dbReference type="GO" id="GO:0004106">
    <property type="term" value="F:chorismate mutase activity"/>
    <property type="evidence" value="ECO:0007669"/>
    <property type="project" value="InterPro"/>
</dbReference>
<feature type="domain" description="ACT" evidence="11">
    <location>
        <begin position="194"/>
        <end position="271"/>
    </location>
</feature>
<dbReference type="InterPro" id="IPR001086">
    <property type="entry name" value="Preph_deHydtase"/>
</dbReference>
<dbReference type="SUPFAM" id="SSF55021">
    <property type="entry name" value="ACT-like"/>
    <property type="match status" value="1"/>
</dbReference>
<dbReference type="InterPro" id="IPR036263">
    <property type="entry name" value="Chorismate_II_sf"/>
</dbReference>
<dbReference type="InterPro" id="IPR002701">
    <property type="entry name" value="CM_II_prokaryot"/>
</dbReference>
<dbReference type="GO" id="GO:0009094">
    <property type="term" value="P:L-phenylalanine biosynthetic process"/>
    <property type="evidence" value="ECO:0007669"/>
    <property type="project" value="UniProtKB-UniPathway"/>
</dbReference>
<evidence type="ECO:0000256" key="6">
    <source>
        <dbReference type="ARBA" id="ARBA00023222"/>
    </source>
</evidence>
<dbReference type="EMBL" id="FOOX01000003">
    <property type="protein sequence ID" value="SFG25543.1"/>
    <property type="molecule type" value="Genomic_DNA"/>
</dbReference>
<feature type="domain" description="Prephenate dehydratase" evidence="10">
    <location>
        <begin position="3"/>
        <end position="182"/>
    </location>
</feature>
<evidence type="ECO:0000256" key="4">
    <source>
        <dbReference type="ARBA" id="ARBA00022605"/>
    </source>
</evidence>
<dbReference type="PROSITE" id="PS00858">
    <property type="entry name" value="PREPHENATE_DEHYDR_2"/>
    <property type="match status" value="1"/>
</dbReference>
<dbReference type="Pfam" id="PF00800">
    <property type="entry name" value="PDT"/>
    <property type="match status" value="1"/>
</dbReference>
<evidence type="ECO:0000256" key="3">
    <source>
        <dbReference type="ARBA" id="ARBA00021872"/>
    </source>
</evidence>
<dbReference type="PROSITE" id="PS51171">
    <property type="entry name" value="PREPHENATE_DEHYDR_3"/>
    <property type="match status" value="1"/>
</dbReference>
<protein>
    <recommendedName>
        <fullName evidence="3">Prephenate dehydratase</fullName>
        <ecNumber evidence="2">4.2.1.51</ecNumber>
    </recommendedName>
</protein>
<evidence type="ECO:0000256" key="5">
    <source>
        <dbReference type="ARBA" id="ARBA00023141"/>
    </source>
</evidence>
<dbReference type="GO" id="GO:0046417">
    <property type="term" value="P:chorismate metabolic process"/>
    <property type="evidence" value="ECO:0007669"/>
    <property type="project" value="InterPro"/>
</dbReference>
<organism evidence="12 13">
    <name type="scientific">Desulfotruncus arcticus DSM 17038</name>
    <dbReference type="NCBI Taxonomy" id="1121424"/>
    <lineage>
        <taxon>Bacteria</taxon>
        <taxon>Bacillati</taxon>
        <taxon>Bacillota</taxon>
        <taxon>Clostridia</taxon>
        <taxon>Eubacteriales</taxon>
        <taxon>Desulfallaceae</taxon>
        <taxon>Desulfotruncus</taxon>
    </lineage>
</organism>
<dbReference type="GO" id="GO:0004664">
    <property type="term" value="F:prephenate dehydratase activity"/>
    <property type="evidence" value="ECO:0007669"/>
    <property type="project" value="UniProtKB-EC"/>
</dbReference>
<evidence type="ECO:0000256" key="1">
    <source>
        <dbReference type="ARBA" id="ARBA00004741"/>
    </source>
</evidence>
<evidence type="ECO:0000259" key="10">
    <source>
        <dbReference type="PROSITE" id="PS51171"/>
    </source>
</evidence>
<gene>
    <name evidence="12" type="ORF">SAMN05660649_01161</name>
</gene>
<evidence type="ECO:0000256" key="7">
    <source>
        <dbReference type="ARBA" id="ARBA00023239"/>
    </source>
</evidence>
<dbReference type="Pfam" id="PF01842">
    <property type="entry name" value="ACT"/>
    <property type="match status" value="1"/>
</dbReference>
<dbReference type="RefSeq" id="WP_092469604.1">
    <property type="nucleotide sequence ID" value="NZ_FOOX01000003.1"/>
</dbReference>
<keyword evidence="6" id="KW-0584">Phenylalanine biosynthesis</keyword>
<dbReference type="SUPFAM" id="SSF48600">
    <property type="entry name" value="Chorismate mutase II"/>
    <property type="match status" value="1"/>
</dbReference>
<evidence type="ECO:0000256" key="2">
    <source>
        <dbReference type="ARBA" id="ARBA00013147"/>
    </source>
</evidence>
<dbReference type="Proteomes" id="UP000199337">
    <property type="component" value="Unassembled WGS sequence"/>
</dbReference>
<keyword evidence="13" id="KW-1185">Reference proteome</keyword>
<dbReference type="AlphaFoldDB" id="A0A1I2QD24"/>
<dbReference type="InterPro" id="IPR018528">
    <property type="entry name" value="Preph_deHydtase_CS"/>
</dbReference>
<comment type="catalytic activity">
    <reaction evidence="8">
        <text>prephenate + H(+) = 3-phenylpyruvate + CO2 + H2O</text>
        <dbReference type="Rhea" id="RHEA:21648"/>
        <dbReference type="ChEBI" id="CHEBI:15377"/>
        <dbReference type="ChEBI" id="CHEBI:15378"/>
        <dbReference type="ChEBI" id="CHEBI:16526"/>
        <dbReference type="ChEBI" id="CHEBI:18005"/>
        <dbReference type="ChEBI" id="CHEBI:29934"/>
        <dbReference type="EC" id="4.2.1.51"/>
    </reaction>
</comment>
<dbReference type="CDD" id="cd13633">
    <property type="entry name" value="PBP2_Sa-PDT_like"/>
    <property type="match status" value="1"/>
</dbReference>
<evidence type="ECO:0000256" key="8">
    <source>
        <dbReference type="ARBA" id="ARBA00047848"/>
    </source>
</evidence>
<dbReference type="PROSITE" id="PS51671">
    <property type="entry name" value="ACT"/>
    <property type="match status" value="1"/>
</dbReference>
<keyword evidence="4" id="KW-0028">Amino-acid biosynthesis</keyword>
<feature type="domain" description="Chorismate mutase" evidence="9">
    <location>
        <begin position="284"/>
        <end position="374"/>
    </location>
</feature>
<dbReference type="GO" id="GO:0005737">
    <property type="term" value="C:cytoplasm"/>
    <property type="evidence" value="ECO:0007669"/>
    <property type="project" value="TreeGrafter"/>
</dbReference>
<evidence type="ECO:0000259" key="9">
    <source>
        <dbReference type="PROSITE" id="PS51168"/>
    </source>
</evidence>
<dbReference type="CDD" id="cd04905">
    <property type="entry name" value="ACT_CM-PDT"/>
    <property type="match status" value="1"/>
</dbReference>
<dbReference type="InterPro" id="IPR036979">
    <property type="entry name" value="CM_dom_sf"/>
</dbReference>
<dbReference type="InterPro" id="IPR002912">
    <property type="entry name" value="ACT_dom"/>
</dbReference>
<dbReference type="PROSITE" id="PS51168">
    <property type="entry name" value="CHORISMATE_MUT_2"/>
    <property type="match status" value="1"/>
</dbReference>
<dbReference type="Pfam" id="PF01817">
    <property type="entry name" value="CM_2"/>
    <property type="match status" value="1"/>
</dbReference>
<keyword evidence="7" id="KW-0456">Lyase</keyword>
<evidence type="ECO:0000259" key="11">
    <source>
        <dbReference type="PROSITE" id="PS51671"/>
    </source>
</evidence>
<dbReference type="SUPFAM" id="SSF53850">
    <property type="entry name" value="Periplasmic binding protein-like II"/>
    <property type="match status" value="1"/>
</dbReference>
<evidence type="ECO:0000313" key="12">
    <source>
        <dbReference type="EMBL" id="SFG25543.1"/>
    </source>
</evidence>